<dbReference type="Proteomes" id="UP000464480">
    <property type="component" value="Chromosome"/>
</dbReference>
<evidence type="ECO:0000256" key="2">
    <source>
        <dbReference type="ARBA" id="ARBA00004192"/>
    </source>
</evidence>
<dbReference type="Pfam" id="PF20178">
    <property type="entry name" value="ToxA_N"/>
    <property type="match status" value="1"/>
</dbReference>
<protein>
    <recommendedName>
        <fullName evidence="5">RING-type E3 ubiquitin transferase</fullName>
        <ecNumber evidence="5">2.3.2.27</ecNumber>
    </recommendedName>
</protein>
<organism evidence="16 17">
    <name type="scientific">Pseudomonas putida</name>
    <name type="common">Arthrobacter siderocapsulatus</name>
    <dbReference type="NCBI Taxonomy" id="303"/>
    <lineage>
        <taxon>Bacteria</taxon>
        <taxon>Pseudomonadati</taxon>
        <taxon>Pseudomonadota</taxon>
        <taxon>Gammaproteobacteria</taxon>
        <taxon>Pseudomonadales</taxon>
        <taxon>Pseudomonadaceae</taxon>
        <taxon>Pseudomonas</taxon>
    </lineage>
</organism>
<evidence type="ECO:0000256" key="3">
    <source>
        <dbReference type="ARBA" id="ARBA00004613"/>
    </source>
</evidence>
<evidence type="ECO:0000256" key="4">
    <source>
        <dbReference type="ARBA" id="ARBA00009868"/>
    </source>
</evidence>
<comment type="similarity">
    <text evidence="4 14">Belongs to the LRR-containing bacterial E3 ligase family.</text>
</comment>
<dbReference type="Gene3D" id="3.80.10.10">
    <property type="entry name" value="Ribonuclease Inhibitor"/>
    <property type="match status" value="1"/>
</dbReference>
<evidence type="ECO:0000313" key="17">
    <source>
        <dbReference type="Proteomes" id="UP000464480"/>
    </source>
</evidence>
<evidence type="ECO:0000256" key="11">
    <source>
        <dbReference type="ARBA" id="ARBA00022843"/>
    </source>
</evidence>
<dbReference type="EMBL" id="CP026115">
    <property type="protein sequence ID" value="QHG63591.1"/>
    <property type="molecule type" value="Genomic_DNA"/>
</dbReference>
<comment type="catalytic activity">
    <reaction evidence="1">
        <text>S-ubiquitinyl-[E2 ubiquitin-conjugating enzyme]-L-cysteine + [acceptor protein]-L-lysine = [E2 ubiquitin-conjugating enzyme]-L-cysteine + N(6)-ubiquitinyl-[acceptor protein]-L-lysine.</text>
        <dbReference type="EC" id="2.3.2.27"/>
    </reaction>
</comment>
<proteinExistence type="inferred from homology"/>
<keyword evidence="6 14" id="KW-0964">Secreted</keyword>
<dbReference type="GO" id="GO:0030430">
    <property type="term" value="C:host cell cytoplasm"/>
    <property type="evidence" value="ECO:0007669"/>
    <property type="project" value="UniProtKB-SubCell"/>
</dbReference>
<evidence type="ECO:0000256" key="14">
    <source>
        <dbReference type="PROSITE-ProRule" id="PRU01398"/>
    </source>
</evidence>
<dbReference type="GO" id="GO:0061630">
    <property type="term" value="F:ubiquitin protein ligase activity"/>
    <property type="evidence" value="ECO:0007669"/>
    <property type="project" value="UniProtKB-EC"/>
</dbReference>
<dbReference type="Gene3D" id="1.20.58.360">
    <property type="entry name" value="Shigella T3SS effector IpaH defines"/>
    <property type="match status" value="1"/>
</dbReference>
<comment type="subcellular location">
    <subcellularLocation>
        <location evidence="2">Host cytoplasm</location>
    </subcellularLocation>
    <subcellularLocation>
        <location evidence="3">Secreted</location>
    </subcellularLocation>
</comment>
<keyword evidence="12" id="KW-0843">Virulence</keyword>
<evidence type="ECO:0000256" key="6">
    <source>
        <dbReference type="ARBA" id="ARBA00022525"/>
    </source>
</evidence>
<dbReference type="RefSeq" id="WP_159409112.1">
    <property type="nucleotide sequence ID" value="NZ_CP026115.2"/>
</dbReference>
<dbReference type="InterPro" id="IPR046673">
    <property type="entry name" value="ToxA_N"/>
</dbReference>
<feature type="active site" description="Glycyl thioester intermediate" evidence="14">
    <location>
        <position position="1179"/>
    </location>
</feature>
<evidence type="ECO:0000256" key="12">
    <source>
        <dbReference type="ARBA" id="ARBA00023026"/>
    </source>
</evidence>
<feature type="domain" description="NEL" evidence="15">
    <location>
        <begin position="1092"/>
        <end position="1388"/>
    </location>
</feature>
<dbReference type="SUPFAM" id="SSF52058">
    <property type="entry name" value="L domain-like"/>
    <property type="match status" value="1"/>
</dbReference>
<evidence type="ECO:0000256" key="10">
    <source>
        <dbReference type="ARBA" id="ARBA00022786"/>
    </source>
</evidence>
<evidence type="ECO:0000256" key="8">
    <source>
        <dbReference type="ARBA" id="ARBA00022679"/>
    </source>
</evidence>
<keyword evidence="8 14" id="KW-0808">Transferase</keyword>
<dbReference type="SMART" id="SM00369">
    <property type="entry name" value="LRR_TYP"/>
    <property type="match status" value="2"/>
</dbReference>
<evidence type="ECO:0000259" key="15">
    <source>
        <dbReference type="PROSITE" id="PS52053"/>
    </source>
</evidence>
<dbReference type="Pfam" id="PF14496">
    <property type="entry name" value="NEL"/>
    <property type="match status" value="1"/>
</dbReference>
<evidence type="ECO:0000256" key="5">
    <source>
        <dbReference type="ARBA" id="ARBA00012483"/>
    </source>
</evidence>
<reference evidence="16 17" key="1">
    <citation type="submission" date="2020-02" db="EMBL/GenBank/DDBJ databases">
        <title>Pseudomonas Putida W5 Complete Genome Assembly.</title>
        <authorList>
            <person name="Yuan Z.-C."/>
            <person name="Shaw G.A."/>
            <person name="Cusano A.D."/>
            <person name="Caddey B.J."/>
            <person name="Weselowski B.J."/>
        </authorList>
    </citation>
    <scope>NUCLEOTIDE SEQUENCE [LARGE SCALE GENOMIC DNA]</scope>
    <source>
        <strain evidence="16 17">W5</strain>
    </source>
</reference>
<comment type="PTM">
    <text evidence="14">Ubiquitinated in the presence of host E1 ubiquitin-activating enzyme, E2 ubiquitin-conjugating enzyme and ubiquitin.</text>
</comment>
<dbReference type="Pfam" id="PF13855">
    <property type="entry name" value="LRR_8"/>
    <property type="match status" value="1"/>
</dbReference>
<evidence type="ECO:0000256" key="9">
    <source>
        <dbReference type="ARBA" id="ARBA00022737"/>
    </source>
</evidence>
<evidence type="ECO:0000256" key="1">
    <source>
        <dbReference type="ARBA" id="ARBA00000900"/>
    </source>
</evidence>
<keyword evidence="11 14" id="KW-0832">Ubl conjugation</keyword>
<dbReference type="GO" id="GO:0016567">
    <property type="term" value="P:protein ubiquitination"/>
    <property type="evidence" value="ECO:0007669"/>
    <property type="project" value="InterPro"/>
</dbReference>
<dbReference type="PANTHER" id="PTHR47114:SF2">
    <property type="entry name" value="OLIGODENDROCYTE-MYELIN GLYCOPROTEIN"/>
    <property type="match status" value="1"/>
</dbReference>
<keyword evidence="9" id="KW-0677">Repeat</keyword>
<evidence type="ECO:0000313" key="16">
    <source>
        <dbReference type="EMBL" id="QHG63591.1"/>
    </source>
</evidence>
<keyword evidence="7" id="KW-0433">Leucine-rich repeat</keyword>
<dbReference type="GO" id="GO:0005576">
    <property type="term" value="C:extracellular region"/>
    <property type="evidence" value="ECO:0007669"/>
    <property type="project" value="UniProtKB-SubCell"/>
</dbReference>
<dbReference type="PROSITE" id="PS52053">
    <property type="entry name" value="NEL"/>
    <property type="match status" value="1"/>
</dbReference>
<sequence>MTFAEIFPTNSVDHLIARQLPSWLTDAQSDLLTVYHRALREQQQATDRLSHLLGRLPDIEAFAVPLLEHALSTAGFGHIDARRSHVVVSEQFKLPSAAQKFYQPTVTHTARQTLLSAALHNFEAHEAEPWHLRQAHLTGQHGARLSMTFERFVRLCRELDIGGKYQALLRGVLQPRSGRGQPEQHARALVAQMFEESVRTRMQASLYEARLKKQLDGRDLQRLRTLFEDIPMLAAGAGTLTPRQLYLLGKCVVGVIALEWRTAGHDDIDEIIFWIPGDPEKELRYYDSWAELYGNLAQRLKTPLFRTFFQRFIKARDRAPFDQALSSALDACAQGGPLELDGRNLAQEGTVFAHMGSLLLAKTFDDAAYLAVPTDVEDRQSRHERLQAMLAAGLDLLGLAGFVVPVLGELMLVVSAAQLLDDVYEGYKDWQLGDRQGALDHLFSVAQSLVLAGATAGALHGLKRASFVDGLAPKVFGNEGLRLVRNPHYIPAEESALVLLESLPGKHFAGLLSTDASLLLDVSGFDLAQLRRLHLERAAPPARLLDLHDRMQLHRASATLRGAAFEQALQDLYPPVSADQMKLMQAFRGLSVRGAQEIIEQSSTSLLEQLHTSDRIPLAMAERARWYVRDSRVDRAYLGIRLPTIASEDSERLTLGLIERDAPWPASTRVELRIGNREGRLLHATQGEAASQVHVIVRQEQGYRLAGDEIEASASTGDSLLQAVLKCLDDDQLKKLGSTRLQASQLRDRLVRGGGQGREHAARLIGLPPVRVNVRPLRRFADGRLAYPMSGGGESSRQAIRQGIHQIFPTLSELQLDAYLEAVRQRGENQWNHYLMLQRQLTELRETLRHWQADWQTPIDAIRRRRVADMLRRSWRRKLVDGNDQYELTIDGEAVGQLPCLPAGIDYSHVRRLTLRNMQLQSLDAQFLRLFPNIVELDLSGNRLASVPEGIEGLTQLRRVNLGNNQIVLNNAGSRRLAALTRLDTLILSYNPLNGMPDLSVLPHVRDIRLRSTGQLDIGQVHQNVTLRAHIDLRDNRISELRREVRGLRLRLQRLSLHENPLSESSAQYLDEARGISQAGARGSATHVHSTVDDGIRDAWIDTSDGPRRAEREATWQRLVEEPGSGGLFSFLADFVGTEEFATHPSYFRQRVWRILDACEHNEALREQLFGVAGGPSTCDDRLLMILNQMEVGILVFEGIEGIPVTMRENRLLRLGRQLHRLDLLDDIANAHVQRMRNQGRRRVDEIEVRLYYRSRLAGALDLPVVPDAMHYPTFAHVSMVDLSHAELAVLRASTPVAMLDALVERPYWQRYLRETYPERFETMSASFHERLEALEEQSRIGQERDYDARARSLMAQHAAEEAALIRNLTTEAWARSRYASQERLMPA</sequence>
<keyword evidence="10 14" id="KW-0833">Ubl conjugation pathway</keyword>
<dbReference type="InterPro" id="IPR001611">
    <property type="entry name" value="Leu-rich_rpt"/>
</dbReference>
<gene>
    <name evidence="16" type="ORF">C2H86_03775</name>
</gene>
<dbReference type="EC" id="2.3.2.27" evidence="5"/>
<evidence type="ECO:0000256" key="7">
    <source>
        <dbReference type="ARBA" id="ARBA00022614"/>
    </source>
</evidence>
<dbReference type="PROSITE" id="PS51450">
    <property type="entry name" value="LRR"/>
    <property type="match status" value="1"/>
</dbReference>
<dbReference type="PANTHER" id="PTHR47114">
    <property type="match status" value="1"/>
</dbReference>
<dbReference type="InterPro" id="IPR032675">
    <property type="entry name" value="LRR_dom_sf"/>
</dbReference>
<accession>A0A6I6XDD6</accession>
<dbReference type="InterPro" id="IPR051071">
    <property type="entry name" value="LRR-bact_E3_ubiq_ligases"/>
</dbReference>
<name>A0A6I6XDD6_PSEPU</name>
<dbReference type="InterPro" id="IPR003591">
    <property type="entry name" value="Leu-rich_rpt_typical-subtyp"/>
</dbReference>
<keyword evidence="13 14" id="KW-1035">Host cytoplasm</keyword>
<dbReference type="InterPro" id="IPR029487">
    <property type="entry name" value="NEL_dom"/>
</dbReference>
<evidence type="ECO:0000256" key="13">
    <source>
        <dbReference type="ARBA" id="ARBA00023200"/>
    </source>
</evidence>